<evidence type="ECO:0000313" key="1">
    <source>
        <dbReference type="EMBL" id="OUP53405.1"/>
    </source>
</evidence>
<gene>
    <name evidence="1" type="ORF">B5F17_05200</name>
</gene>
<protein>
    <submittedName>
        <fullName evidence="1">Uncharacterized protein</fullName>
    </submittedName>
</protein>
<dbReference type="Proteomes" id="UP000195897">
    <property type="component" value="Unassembled WGS sequence"/>
</dbReference>
<name>A0A1Y4L9J6_9FIRM</name>
<reference evidence="2" key="1">
    <citation type="submission" date="2017-04" db="EMBL/GenBank/DDBJ databases">
        <title>Function of individual gut microbiota members based on whole genome sequencing of pure cultures obtained from chicken caecum.</title>
        <authorList>
            <person name="Medvecky M."/>
            <person name="Cejkova D."/>
            <person name="Polansky O."/>
            <person name="Karasova D."/>
            <person name="Kubasova T."/>
            <person name="Cizek A."/>
            <person name="Rychlik I."/>
        </authorList>
    </citation>
    <scope>NUCLEOTIDE SEQUENCE [LARGE SCALE GENOMIC DNA]</scope>
    <source>
        <strain evidence="2">An180</strain>
    </source>
</reference>
<accession>A0A1Y4L9J6</accession>
<proteinExistence type="predicted"/>
<comment type="caution">
    <text evidence="1">The sequence shown here is derived from an EMBL/GenBank/DDBJ whole genome shotgun (WGS) entry which is preliminary data.</text>
</comment>
<sequence length="61" mass="6714">MSALCARSIARPAGRASIFVLVDFRKAKIKRGFRVLRDTTQGSALRTRGLSRKAGESFIFA</sequence>
<dbReference type="EMBL" id="NFKK01000004">
    <property type="protein sequence ID" value="OUP53405.1"/>
    <property type="molecule type" value="Genomic_DNA"/>
</dbReference>
<evidence type="ECO:0000313" key="2">
    <source>
        <dbReference type="Proteomes" id="UP000195897"/>
    </source>
</evidence>
<organism evidence="1 2">
    <name type="scientific">Butyricicoccus pullicaecorum</name>
    <dbReference type="NCBI Taxonomy" id="501571"/>
    <lineage>
        <taxon>Bacteria</taxon>
        <taxon>Bacillati</taxon>
        <taxon>Bacillota</taxon>
        <taxon>Clostridia</taxon>
        <taxon>Eubacteriales</taxon>
        <taxon>Butyricicoccaceae</taxon>
        <taxon>Butyricicoccus</taxon>
    </lineage>
</organism>
<dbReference type="AlphaFoldDB" id="A0A1Y4L9J6"/>